<dbReference type="RefSeq" id="WP_090706744.1">
    <property type="nucleotide sequence ID" value="NZ_FNHH01000034.1"/>
</dbReference>
<dbReference type="STRING" id="990371.SAMN05421813_1348"/>
<reference evidence="4" key="1">
    <citation type="submission" date="2016-10" db="EMBL/GenBank/DDBJ databases">
        <authorList>
            <person name="Varghese N."/>
            <person name="Submissions S."/>
        </authorList>
    </citation>
    <scope>NUCLEOTIDE SEQUENCE [LARGE SCALE GENOMIC DNA]</scope>
    <source>
        <strain evidence="4">DSM 24536</strain>
    </source>
</reference>
<dbReference type="GO" id="GO:0016787">
    <property type="term" value="F:hydrolase activity"/>
    <property type="evidence" value="ECO:0007669"/>
    <property type="project" value="UniProtKB-KW"/>
</dbReference>
<dbReference type="InterPro" id="IPR050955">
    <property type="entry name" value="Plant_Biomass_Hydrol_Est"/>
</dbReference>
<gene>
    <name evidence="3" type="ORF">SAMN05421813_1348</name>
</gene>
<evidence type="ECO:0000256" key="2">
    <source>
        <dbReference type="ARBA" id="ARBA00022801"/>
    </source>
</evidence>
<dbReference type="PANTHER" id="PTHR43037">
    <property type="entry name" value="UNNAMED PRODUCT-RELATED"/>
    <property type="match status" value="1"/>
</dbReference>
<dbReference type="PANTHER" id="PTHR43037:SF5">
    <property type="entry name" value="FERULOYL ESTERASE"/>
    <property type="match status" value="1"/>
</dbReference>
<dbReference type="EMBL" id="FNHH01000034">
    <property type="protein sequence ID" value="SDN01993.1"/>
    <property type="molecule type" value="Genomic_DNA"/>
</dbReference>
<dbReference type="InterPro" id="IPR029058">
    <property type="entry name" value="AB_hydrolase_fold"/>
</dbReference>
<evidence type="ECO:0000256" key="1">
    <source>
        <dbReference type="ARBA" id="ARBA00022729"/>
    </source>
</evidence>
<evidence type="ECO:0000313" key="4">
    <source>
        <dbReference type="Proteomes" id="UP000199226"/>
    </source>
</evidence>
<keyword evidence="1" id="KW-0732">Signal</keyword>
<keyword evidence="2" id="KW-0378">Hydrolase</keyword>
<evidence type="ECO:0000313" key="3">
    <source>
        <dbReference type="EMBL" id="SDN01993.1"/>
    </source>
</evidence>
<keyword evidence="4" id="KW-1185">Reference proteome</keyword>
<dbReference type="AlphaFoldDB" id="A0A1G9Y0Q2"/>
<dbReference type="OrthoDB" id="699118at2"/>
<dbReference type="Proteomes" id="UP000199226">
    <property type="component" value="Unassembled WGS sequence"/>
</dbReference>
<sequence>MKVKFLYLFISLFAFQYSYGQSKQSNGLHTDSLSHGDLQRKYIYYIPAGIENLKKVPVVFFLHGMGASAQIGVNVLGPQYHSRAERDKAIVVYPDATSKHWNDKLGGSYPLTDKIDDVGYLTSLIDLFVRDFKADPNRVYFSGSSNGGMMTYRLSCDIPEKIRAIAPFVSTISPQIAEQFATAKPIPIIITSGTADSIIKWEGGPVKVTRTPRLFSGDENIAYWKARNGVKSKAKVTVLPDVEPGDKSTVEVHHYKSRNDVVLYKIINGGHTHPTLRESGKPLVPGKNMDYNSFETIWDFLLSYK</sequence>
<dbReference type="SUPFAM" id="SSF53474">
    <property type="entry name" value="alpha/beta-Hydrolases"/>
    <property type="match status" value="1"/>
</dbReference>
<name>A0A1G9Y0Q2_9SPHI</name>
<dbReference type="Gene3D" id="3.40.50.1820">
    <property type="entry name" value="alpha/beta hydrolase"/>
    <property type="match status" value="1"/>
</dbReference>
<accession>A0A1G9Y0Q2</accession>
<organism evidence="3 4">
    <name type="scientific">Daejeonella rubra</name>
    <dbReference type="NCBI Taxonomy" id="990371"/>
    <lineage>
        <taxon>Bacteria</taxon>
        <taxon>Pseudomonadati</taxon>
        <taxon>Bacteroidota</taxon>
        <taxon>Sphingobacteriia</taxon>
        <taxon>Sphingobacteriales</taxon>
        <taxon>Sphingobacteriaceae</taxon>
        <taxon>Daejeonella</taxon>
    </lineage>
</organism>
<protein>
    <submittedName>
        <fullName evidence="3">Polyhydroxybutyrate depolymerase</fullName>
    </submittedName>
</protein>
<proteinExistence type="predicted"/>